<comment type="caution">
    <text evidence="1">The sequence shown here is derived from an EMBL/GenBank/DDBJ whole genome shotgun (WGS) entry which is preliminary data.</text>
</comment>
<gene>
    <name evidence="1" type="ORF">HPB47_013362</name>
</gene>
<evidence type="ECO:0000313" key="2">
    <source>
        <dbReference type="Proteomes" id="UP000805193"/>
    </source>
</evidence>
<protein>
    <submittedName>
        <fullName evidence="1">Uncharacterized protein</fullName>
    </submittedName>
</protein>
<feature type="non-terminal residue" evidence="1">
    <location>
        <position position="1"/>
    </location>
</feature>
<dbReference type="EMBL" id="JABSTQ010001452">
    <property type="protein sequence ID" value="KAG0444805.1"/>
    <property type="molecule type" value="Genomic_DNA"/>
</dbReference>
<name>A0AC60QYN4_IXOPE</name>
<accession>A0AC60QYN4</accession>
<keyword evidence="2" id="KW-1185">Reference proteome</keyword>
<sequence>RTVRRSQNTRLINEATAVLETADLATLTSLLERLTTSNNELRQINNETEDHIRDGDL</sequence>
<feature type="non-terminal residue" evidence="1">
    <location>
        <position position="57"/>
    </location>
</feature>
<reference evidence="1 2" key="1">
    <citation type="journal article" date="2020" name="Cell">
        <title>Large-Scale Comparative Analyses of Tick Genomes Elucidate Their Genetic Diversity and Vector Capacities.</title>
        <authorList>
            <consortium name="Tick Genome and Microbiome Consortium (TIGMIC)"/>
            <person name="Jia N."/>
            <person name="Wang J."/>
            <person name="Shi W."/>
            <person name="Du L."/>
            <person name="Sun Y."/>
            <person name="Zhan W."/>
            <person name="Jiang J.F."/>
            <person name="Wang Q."/>
            <person name="Zhang B."/>
            <person name="Ji P."/>
            <person name="Bell-Sakyi L."/>
            <person name="Cui X.M."/>
            <person name="Yuan T.T."/>
            <person name="Jiang B.G."/>
            <person name="Yang W.F."/>
            <person name="Lam T.T."/>
            <person name="Chang Q.C."/>
            <person name="Ding S.J."/>
            <person name="Wang X.J."/>
            <person name="Zhu J.G."/>
            <person name="Ruan X.D."/>
            <person name="Zhao L."/>
            <person name="Wei J.T."/>
            <person name="Ye R.Z."/>
            <person name="Que T.C."/>
            <person name="Du C.H."/>
            <person name="Zhou Y.H."/>
            <person name="Cheng J.X."/>
            <person name="Dai P.F."/>
            <person name="Guo W.B."/>
            <person name="Han X.H."/>
            <person name="Huang E.J."/>
            <person name="Li L.F."/>
            <person name="Wei W."/>
            <person name="Gao Y.C."/>
            <person name="Liu J.Z."/>
            <person name="Shao H.Z."/>
            <person name="Wang X."/>
            <person name="Wang C.C."/>
            <person name="Yang T.C."/>
            <person name="Huo Q.B."/>
            <person name="Li W."/>
            <person name="Chen H.Y."/>
            <person name="Chen S.E."/>
            <person name="Zhou L.G."/>
            <person name="Ni X.B."/>
            <person name="Tian J.H."/>
            <person name="Sheng Y."/>
            <person name="Liu T."/>
            <person name="Pan Y.S."/>
            <person name="Xia L.Y."/>
            <person name="Li J."/>
            <person name="Zhao F."/>
            <person name="Cao W.C."/>
        </authorList>
    </citation>
    <scope>NUCLEOTIDE SEQUENCE [LARGE SCALE GENOMIC DNA]</scope>
    <source>
        <strain evidence="1">Iper-2018</strain>
    </source>
</reference>
<dbReference type="Proteomes" id="UP000805193">
    <property type="component" value="Unassembled WGS sequence"/>
</dbReference>
<evidence type="ECO:0000313" key="1">
    <source>
        <dbReference type="EMBL" id="KAG0444805.1"/>
    </source>
</evidence>
<proteinExistence type="predicted"/>
<organism evidence="1 2">
    <name type="scientific">Ixodes persulcatus</name>
    <name type="common">Taiga tick</name>
    <dbReference type="NCBI Taxonomy" id="34615"/>
    <lineage>
        <taxon>Eukaryota</taxon>
        <taxon>Metazoa</taxon>
        <taxon>Ecdysozoa</taxon>
        <taxon>Arthropoda</taxon>
        <taxon>Chelicerata</taxon>
        <taxon>Arachnida</taxon>
        <taxon>Acari</taxon>
        <taxon>Parasitiformes</taxon>
        <taxon>Ixodida</taxon>
        <taxon>Ixodoidea</taxon>
        <taxon>Ixodidae</taxon>
        <taxon>Ixodinae</taxon>
        <taxon>Ixodes</taxon>
    </lineage>
</organism>